<dbReference type="RefSeq" id="WP_003005630.1">
    <property type="nucleotide sequence ID" value="NZ_GG668631.1"/>
</dbReference>
<dbReference type="Proteomes" id="UP000006241">
    <property type="component" value="Unassembled WGS sequence"/>
</dbReference>
<feature type="domain" description="TonB-dependent receptor plug" evidence="8">
    <location>
        <begin position="55"/>
        <end position="181"/>
    </location>
</feature>
<keyword evidence="6 7" id="KW-0998">Cell outer membrane</keyword>
<accession>C2FTZ2</accession>
<evidence type="ECO:0000256" key="4">
    <source>
        <dbReference type="ARBA" id="ARBA00022692"/>
    </source>
</evidence>
<keyword evidence="3 7" id="KW-1134">Transmembrane beta strand</keyword>
<evidence type="ECO:0000256" key="3">
    <source>
        <dbReference type="ARBA" id="ARBA00022452"/>
    </source>
</evidence>
<evidence type="ECO:0000313" key="9">
    <source>
        <dbReference type="EMBL" id="EEI93622.1"/>
    </source>
</evidence>
<dbReference type="NCBIfam" id="TIGR04057">
    <property type="entry name" value="SusC_RagA_signa"/>
    <property type="match status" value="1"/>
</dbReference>
<keyword evidence="5 7" id="KW-0472">Membrane</keyword>
<dbReference type="AlphaFoldDB" id="C2FTZ2"/>
<dbReference type="InterPro" id="IPR023996">
    <property type="entry name" value="TonB-dep_OMP_SusC/RagA"/>
</dbReference>
<evidence type="ECO:0000313" key="10">
    <source>
        <dbReference type="Proteomes" id="UP000006241"/>
    </source>
</evidence>
<evidence type="ECO:0000256" key="6">
    <source>
        <dbReference type="ARBA" id="ARBA00023237"/>
    </source>
</evidence>
<comment type="caution">
    <text evidence="9">The sequence shown here is derived from an EMBL/GenBank/DDBJ whole genome shotgun (WGS) entry which is preliminary data.</text>
</comment>
<protein>
    <submittedName>
        <fullName evidence="9">TonB-linked outer membrane protein, SusC/RagA family</fullName>
    </submittedName>
</protein>
<dbReference type="Pfam" id="PF07715">
    <property type="entry name" value="Plug"/>
    <property type="match status" value="1"/>
</dbReference>
<dbReference type="InterPro" id="IPR039426">
    <property type="entry name" value="TonB-dep_rcpt-like"/>
</dbReference>
<comment type="similarity">
    <text evidence="7">Belongs to the TonB-dependent receptor family.</text>
</comment>
<name>C2FTZ2_SPHSI</name>
<dbReference type="SUPFAM" id="SSF56935">
    <property type="entry name" value="Porins"/>
    <property type="match status" value="1"/>
</dbReference>
<reference evidence="9 10" key="1">
    <citation type="submission" date="2009-01" db="EMBL/GenBank/DDBJ databases">
        <authorList>
            <person name="Qin X."/>
            <person name="Bachman B."/>
            <person name="Battles P."/>
            <person name="Bell A."/>
            <person name="Bess C."/>
            <person name="Bickham C."/>
            <person name="Chaboub L."/>
            <person name="Chen D."/>
            <person name="Coyle M."/>
            <person name="Deiros D.R."/>
            <person name="Dinh H."/>
            <person name="Forbes L."/>
            <person name="Fowler G."/>
            <person name="Francisco L."/>
            <person name="Fu Q."/>
            <person name="Gubbala S."/>
            <person name="Hale W."/>
            <person name="Han Y."/>
            <person name="Hemphill L."/>
            <person name="Highlander S.K."/>
            <person name="Hirani K."/>
            <person name="Hogues M."/>
            <person name="Jackson L."/>
            <person name="Jakkamsetti A."/>
            <person name="Javaid M."/>
            <person name="Jiang H."/>
            <person name="Korchina V."/>
            <person name="Kovar C."/>
            <person name="Lara F."/>
            <person name="Lee S."/>
            <person name="Mata R."/>
            <person name="Mathew T."/>
            <person name="Moen C."/>
            <person name="Morales K."/>
            <person name="Munidasa M."/>
            <person name="Nazareth L."/>
            <person name="Ngo R."/>
            <person name="Nguyen L."/>
            <person name="Okwuonu G."/>
            <person name="Ongeri F."/>
            <person name="Patil S."/>
            <person name="Petrosino J."/>
            <person name="Pham C."/>
            <person name="Pham P."/>
            <person name="Pu L.-L."/>
            <person name="Puazo M."/>
            <person name="Raj R."/>
            <person name="Reid J."/>
            <person name="Rouhana J."/>
            <person name="Saada N."/>
            <person name="Shang Y."/>
            <person name="Simmons D."/>
            <person name="Thornton R."/>
            <person name="Warren J."/>
            <person name="Weissenberger G."/>
            <person name="Zhang J."/>
            <person name="Zhang L."/>
            <person name="Zhou C."/>
            <person name="Zhu D."/>
            <person name="Muzny D."/>
            <person name="Worley K."/>
            <person name="Gibbs R."/>
        </authorList>
    </citation>
    <scope>NUCLEOTIDE SEQUENCE [LARGE SCALE GENOMIC DNA]</scope>
    <source>
        <strain evidence="9 10">ATCC 33300</strain>
    </source>
</reference>
<evidence type="ECO:0000256" key="5">
    <source>
        <dbReference type="ARBA" id="ARBA00023136"/>
    </source>
</evidence>
<dbReference type="NCBIfam" id="TIGR04056">
    <property type="entry name" value="OMP_RagA_SusC"/>
    <property type="match status" value="1"/>
</dbReference>
<evidence type="ECO:0000256" key="2">
    <source>
        <dbReference type="ARBA" id="ARBA00022448"/>
    </source>
</evidence>
<dbReference type="InterPro" id="IPR036942">
    <property type="entry name" value="Beta-barrel_TonB_sf"/>
</dbReference>
<keyword evidence="4 7" id="KW-0812">Transmembrane</keyword>
<dbReference type="InterPro" id="IPR037066">
    <property type="entry name" value="Plug_dom_sf"/>
</dbReference>
<evidence type="ECO:0000256" key="7">
    <source>
        <dbReference type="PROSITE-ProRule" id="PRU01360"/>
    </source>
</evidence>
<comment type="subcellular location">
    <subcellularLocation>
        <location evidence="1 7">Cell outer membrane</location>
        <topology evidence="1 7">Multi-pass membrane protein</topology>
    </subcellularLocation>
</comment>
<dbReference type="InterPro" id="IPR023997">
    <property type="entry name" value="TonB-dep_OMP_SusC/RagA_CS"/>
</dbReference>
<dbReference type="Gene3D" id="2.170.130.10">
    <property type="entry name" value="TonB-dependent receptor, plug domain"/>
    <property type="match status" value="1"/>
</dbReference>
<organism evidence="9 10">
    <name type="scientific">Sphingobacterium spiritivorum ATCC 33300</name>
    <dbReference type="NCBI Taxonomy" id="525372"/>
    <lineage>
        <taxon>Bacteria</taxon>
        <taxon>Pseudomonadati</taxon>
        <taxon>Bacteroidota</taxon>
        <taxon>Sphingobacteriia</taxon>
        <taxon>Sphingobacteriales</taxon>
        <taxon>Sphingobacteriaceae</taxon>
        <taxon>Sphingobacterium</taxon>
    </lineage>
</organism>
<keyword evidence="2 7" id="KW-0813">Transport</keyword>
<dbReference type="PROSITE" id="PS52016">
    <property type="entry name" value="TONB_DEPENDENT_REC_3"/>
    <property type="match status" value="1"/>
</dbReference>
<gene>
    <name evidence="9" type="ORF">HMPREF0765_0774</name>
</gene>
<dbReference type="HOGENOM" id="CLU_004317_0_1_10"/>
<dbReference type="Gene3D" id="2.40.170.20">
    <property type="entry name" value="TonB-dependent receptor, beta-barrel domain"/>
    <property type="match status" value="1"/>
</dbReference>
<sequence length="955" mass="107657">MLNSIEKDDVLLISCLGYKTQEIIIGKQQILNIKLTVEERMMKDVVITGMFERRKQSFSGSSASFTGQQLRDIGTQNVIQSLRTLDPSFVVIDNNLNGSNPNTLASIELRGKTSINTELNKFGDITNQLTTDPNQPLFVLDGFESTLRQVMDLDMNRIANITILKDAASTALYGSRSANGVIIIETIKPKPGALRISYTGNYTVEVPDLRDYNMMNSEQKLEFERLAGMYTHEYGEIQLEMQRRYNDRLRAVREGVNTYWLNEPLRTGLTQKHAIYTNGGNNEFQFGVGVDYQDINGAMKGSGRNNWAGRADLNYRTKKLNISNRVYISGYKSNESEYGSFSDYVKINPFFKKGNEDRYFEKATTGDFKGMIMDAPNPLYNAIQNSYNFNKNTYLQNYLQFNWDLDKSIRISGGFQLKKTFGSKVDFVSPQHTKFDGSPTLQKGSYAEVNSESLSYDGNMMLSYNKVFGLKHVITANARGDIHHAEGTSKGFIAVGFPSGVKGNPAFANSYQTNSKPIVKMPPTIRWLNALGSINYVYNDRYFVDATYRLDGSTAFGSENRYSPFWSVGIGWSLQKEQFLKEVNWLNMLTLRTNIGSTGNQQFGSFASTTIYDLENNTNFFGQGIFHNSLGNPALKWQKTLQSNLGLDFSIFDNRFSGTVNAYRKRTDPLIVTIDLPASNGVANYPINTGYLTIKGVEGTFRYSIINNLSTRTIWTVGLTGSTYKSTYGGFNNTLNTLNEKQQKSKSIIRYRDGNSPDDIWVVPSIGIDPATGEELFLKQNGLYTFEYNPNDVRIVASLRPKAEGVISSTLRLKGLTLAAYVRYRLGASIINRTLYEKVENLDLEDIAYNQDIRALESRWKVPGDIVQFKGIRLNSQTDLSSRFVQKENMFNGESFSAGYEFQAATSPWLKKAKFQSLRLTAFMNNVFRISNIRAERGINYPFANSASFSINASF</sequence>
<evidence type="ECO:0000259" key="8">
    <source>
        <dbReference type="Pfam" id="PF07715"/>
    </source>
</evidence>
<proteinExistence type="inferred from homology"/>
<evidence type="ECO:0000256" key="1">
    <source>
        <dbReference type="ARBA" id="ARBA00004571"/>
    </source>
</evidence>
<dbReference type="EMBL" id="ACHB01000018">
    <property type="protein sequence ID" value="EEI93622.1"/>
    <property type="molecule type" value="Genomic_DNA"/>
</dbReference>
<dbReference type="GO" id="GO:0009279">
    <property type="term" value="C:cell outer membrane"/>
    <property type="evidence" value="ECO:0007669"/>
    <property type="project" value="UniProtKB-SubCell"/>
</dbReference>
<dbReference type="InterPro" id="IPR012910">
    <property type="entry name" value="Plug_dom"/>
</dbReference>